<dbReference type="PROSITE" id="PS00444">
    <property type="entry name" value="POLYPRENYL_SYNTHASE_2"/>
    <property type="match status" value="1"/>
</dbReference>
<dbReference type="EMBL" id="JAULRT010000060">
    <property type="protein sequence ID" value="MDO3383369.1"/>
    <property type="molecule type" value="Genomic_DNA"/>
</dbReference>
<organism evidence="8 9">
    <name type="scientific">Gilvimarinus algae</name>
    <dbReference type="NCBI Taxonomy" id="3058037"/>
    <lineage>
        <taxon>Bacteria</taxon>
        <taxon>Pseudomonadati</taxon>
        <taxon>Pseudomonadota</taxon>
        <taxon>Gammaproteobacteria</taxon>
        <taxon>Cellvibrionales</taxon>
        <taxon>Cellvibrionaceae</taxon>
        <taxon>Gilvimarinus</taxon>
    </lineage>
</organism>
<evidence type="ECO:0000256" key="6">
    <source>
        <dbReference type="ARBA" id="ARBA00023229"/>
    </source>
</evidence>
<dbReference type="PANTHER" id="PTHR43281:SF1">
    <property type="entry name" value="FARNESYL DIPHOSPHATE SYNTHASE"/>
    <property type="match status" value="1"/>
</dbReference>
<dbReference type="Gene3D" id="1.10.600.10">
    <property type="entry name" value="Farnesyl Diphosphate Synthase"/>
    <property type="match status" value="1"/>
</dbReference>
<keyword evidence="3 7" id="KW-0808">Transferase</keyword>
<name>A0ABT8TGZ5_9GAMM</name>
<gene>
    <name evidence="8" type="ORF">QWI16_14395</name>
</gene>
<dbReference type="RefSeq" id="WP_302714138.1">
    <property type="nucleotide sequence ID" value="NZ_JAULRT010000060.1"/>
</dbReference>
<dbReference type="InterPro" id="IPR053378">
    <property type="entry name" value="Prenyl_diphosphate_synthase"/>
</dbReference>
<evidence type="ECO:0000256" key="7">
    <source>
        <dbReference type="RuleBase" id="RU004466"/>
    </source>
</evidence>
<accession>A0ABT8TGZ5</accession>
<dbReference type="InterPro" id="IPR033749">
    <property type="entry name" value="Polyprenyl_synt_CS"/>
</dbReference>
<keyword evidence="5" id="KW-0460">Magnesium</keyword>
<protein>
    <submittedName>
        <fullName evidence="8">Polyprenyl synthetase family protein</fullName>
    </submittedName>
</protein>
<evidence type="ECO:0000313" key="9">
    <source>
        <dbReference type="Proteomes" id="UP001168380"/>
    </source>
</evidence>
<dbReference type="InterPro" id="IPR008949">
    <property type="entry name" value="Isoprenoid_synthase_dom_sf"/>
</dbReference>
<dbReference type="CDD" id="cd00685">
    <property type="entry name" value="Trans_IPPS_HT"/>
    <property type="match status" value="1"/>
</dbReference>
<proteinExistence type="inferred from homology"/>
<evidence type="ECO:0000256" key="5">
    <source>
        <dbReference type="ARBA" id="ARBA00022842"/>
    </source>
</evidence>
<sequence>MSVFLDHARALRARIDQALEQAVPDTPGSQLAEAMRYALAGGGKRIRPLLLFAGFRAVRKTADHPALDTAAAALEAMHAYSLVHDDLPAMDDDELRRGKPTCHIAFDEALAILTGDALQTLAFELLCETPGLDDTIRLALVRTLARASGLKGMVVGQAIDLAAVDTQPNTAELEHMHRCKTGALIDASVRMGALIGGASESELAALAQYSRALGLAFQVQDDILDVTADTGTLGKRQGADEARNKPTYVSLLGLEEARRRAQALYLEALEALDALTGDAGELRLIAQYVVEREH</sequence>
<keyword evidence="4" id="KW-0479">Metal-binding</keyword>
<dbReference type="PANTHER" id="PTHR43281">
    <property type="entry name" value="FARNESYL DIPHOSPHATE SYNTHASE"/>
    <property type="match status" value="1"/>
</dbReference>
<evidence type="ECO:0000256" key="3">
    <source>
        <dbReference type="ARBA" id="ARBA00022679"/>
    </source>
</evidence>
<evidence type="ECO:0000256" key="1">
    <source>
        <dbReference type="ARBA" id="ARBA00001946"/>
    </source>
</evidence>
<comment type="similarity">
    <text evidence="2 7">Belongs to the FPP/GGPP synthase family.</text>
</comment>
<comment type="cofactor">
    <cofactor evidence="1">
        <name>Mg(2+)</name>
        <dbReference type="ChEBI" id="CHEBI:18420"/>
    </cofactor>
</comment>
<dbReference type="Pfam" id="PF00348">
    <property type="entry name" value="polyprenyl_synt"/>
    <property type="match status" value="1"/>
</dbReference>
<evidence type="ECO:0000313" key="8">
    <source>
        <dbReference type="EMBL" id="MDO3383369.1"/>
    </source>
</evidence>
<evidence type="ECO:0000256" key="2">
    <source>
        <dbReference type="ARBA" id="ARBA00006706"/>
    </source>
</evidence>
<reference evidence="8" key="1">
    <citation type="submission" date="2023-07" db="EMBL/GenBank/DDBJ databases">
        <title>Gilvimarinus algae sp. nov., isolated from the surface of Kelp.</title>
        <authorList>
            <person name="Sun Y.Y."/>
            <person name="Gong Y."/>
            <person name="Du Z.J."/>
        </authorList>
    </citation>
    <scope>NUCLEOTIDE SEQUENCE</scope>
    <source>
        <strain evidence="8">SDUM040014</strain>
    </source>
</reference>
<dbReference type="InterPro" id="IPR000092">
    <property type="entry name" value="Polyprenyl_synt"/>
</dbReference>
<keyword evidence="9" id="KW-1185">Reference proteome</keyword>
<evidence type="ECO:0000256" key="4">
    <source>
        <dbReference type="ARBA" id="ARBA00022723"/>
    </source>
</evidence>
<dbReference type="Proteomes" id="UP001168380">
    <property type="component" value="Unassembled WGS sequence"/>
</dbReference>
<dbReference type="SUPFAM" id="SSF48576">
    <property type="entry name" value="Terpenoid synthases"/>
    <property type="match status" value="1"/>
</dbReference>
<dbReference type="PROSITE" id="PS00723">
    <property type="entry name" value="POLYPRENYL_SYNTHASE_1"/>
    <property type="match status" value="1"/>
</dbReference>
<dbReference type="NCBIfam" id="NF045485">
    <property type="entry name" value="FPPsyn"/>
    <property type="match status" value="1"/>
</dbReference>
<dbReference type="SFLD" id="SFLDS00005">
    <property type="entry name" value="Isoprenoid_Synthase_Type_I"/>
    <property type="match status" value="1"/>
</dbReference>
<comment type="caution">
    <text evidence="8">The sequence shown here is derived from an EMBL/GenBank/DDBJ whole genome shotgun (WGS) entry which is preliminary data.</text>
</comment>
<keyword evidence="6" id="KW-0414">Isoprene biosynthesis</keyword>
<dbReference type="SFLD" id="SFLDG01017">
    <property type="entry name" value="Polyprenyl_Transferase_Like"/>
    <property type="match status" value="1"/>
</dbReference>